<dbReference type="InParanoid" id="A0A7L4YI66"/>
<accession>A0A7L4YI66</accession>
<organism evidence="2 3">
    <name type="scientific">Epidermidibacterium keratini</name>
    <dbReference type="NCBI Taxonomy" id="1891644"/>
    <lineage>
        <taxon>Bacteria</taxon>
        <taxon>Bacillati</taxon>
        <taxon>Actinomycetota</taxon>
        <taxon>Actinomycetes</taxon>
        <taxon>Sporichthyales</taxon>
        <taxon>Sporichthyaceae</taxon>
        <taxon>Epidermidibacterium</taxon>
    </lineage>
</organism>
<gene>
    <name evidence="2" type="ORF">EK0264_00810</name>
</gene>
<dbReference type="GO" id="GO:0005829">
    <property type="term" value="C:cytosol"/>
    <property type="evidence" value="ECO:0007669"/>
    <property type="project" value="TreeGrafter"/>
</dbReference>
<dbReference type="GO" id="GO:0004776">
    <property type="term" value="F:succinate-CoA ligase (GDP-forming) activity"/>
    <property type="evidence" value="ECO:0007669"/>
    <property type="project" value="TreeGrafter"/>
</dbReference>
<reference evidence="2 3" key="1">
    <citation type="journal article" date="2018" name="Int. J. Syst. Evol. Microbiol.">
        <title>Epidermidibacterium keratini gen. nov., sp. nov., a member of the family Sporichthyaceae, isolated from keratin epidermis.</title>
        <authorList>
            <person name="Lee D.G."/>
            <person name="Trujillo M.E."/>
            <person name="Kang S."/>
            <person name="Nam J.J."/>
            <person name="Kim Y.J."/>
        </authorList>
    </citation>
    <scope>NUCLEOTIDE SEQUENCE [LARGE SCALE GENOMIC DNA]</scope>
    <source>
        <strain evidence="2 3">EPI-7</strain>
    </source>
</reference>
<dbReference type="GO" id="GO:0009361">
    <property type="term" value="C:succinate-CoA ligase complex (ADP-forming)"/>
    <property type="evidence" value="ECO:0007669"/>
    <property type="project" value="TreeGrafter"/>
</dbReference>
<dbReference type="InterPro" id="IPR016102">
    <property type="entry name" value="Succinyl-CoA_synth-like"/>
</dbReference>
<protein>
    <submittedName>
        <fullName evidence="2">FdrA family protein</fullName>
    </submittedName>
</protein>
<evidence type="ECO:0000313" key="3">
    <source>
        <dbReference type="Proteomes" id="UP000463857"/>
    </source>
</evidence>
<dbReference type="EMBL" id="CP047156">
    <property type="protein sequence ID" value="QHB98979.1"/>
    <property type="molecule type" value="Genomic_DNA"/>
</dbReference>
<dbReference type="InterPro" id="IPR005811">
    <property type="entry name" value="SUCC_ACL_C"/>
</dbReference>
<dbReference type="Proteomes" id="UP000463857">
    <property type="component" value="Chromosome"/>
</dbReference>
<dbReference type="GO" id="GO:0004775">
    <property type="term" value="F:succinate-CoA ligase (ADP-forming) activity"/>
    <property type="evidence" value="ECO:0007669"/>
    <property type="project" value="TreeGrafter"/>
</dbReference>
<name>A0A7L4YI66_9ACTN</name>
<dbReference type="RefSeq" id="WP_159542010.1">
    <property type="nucleotide sequence ID" value="NZ_CP047156.1"/>
</dbReference>
<dbReference type="PANTHER" id="PTHR11117">
    <property type="entry name" value="SUCCINYL-COA LIGASE SUBUNIT ALPHA"/>
    <property type="match status" value="1"/>
</dbReference>
<dbReference type="Gene3D" id="3.40.50.261">
    <property type="entry name" value="Succinyl-CoA synthetase domains"/>
    <property type="match status" value="2"/>
</dbReference>
<dbReference type="KEGG" id="eke:EK0264_00810"/>
<dbReference type="Pfam" id="PF00549">
    <property type="entry name" value="Ligase_CoA"/>
    <property type="match status" value="1"/>
</dbReference>
<proteinExistence type="predicted"/>
<dbReference type="InterPro" id="IPR036291">
    <property type="entry name" value="NAD(P)-bd_dom_sf"/>
</dbReference>
<dbReference type="SUPFAM" id="SSF51735">
    <property type="entry name" value="NAD(P)-binding Rossmann-fold domains"/>
    <property type="match status" value="1"/>
</dbReference>
<dbReference type="SUPFAM" id="SSF52210">
    <property type="entry name" value="Succinyl-CoA synthetase domains"/>
    <property type="match status" value="2"/>
</dbReference>
<dbReference type="OrthoDB" id="5580580at2"/>
<dbReference type="Gene3D" id="3.40.50.720">
    <property type="entry name" value="NAD(P)-binding Rossmann-like Domain"/>
    <property type="match status" value="1"/>
</dbReference>
<dbReference type="GO" id="GO:0006099">
    <property type="term" value="P:tricarboxylic acid cycle"/>
    <property type="evidence" value="ECO:0007669"/>
    <property type="project" value="TreeGrafter"/>
</dbReference>
<dbReference type="PANTHER" id="PTHR11117:SF24">
    <property type="entry name" value="PROTEIN FDRA"/>
    <property type="match status" value="1"/>
</dbReference>
<evidence type="ECO:0000259" key="1">
    <source>
        <dbReference type="Pfam" id="PF00549"/>
    </source>
</evidence>
<sequence>MTEHIDVRTGVYYDSVTLLRITQAARSAPGVTAAQVAMATELNLDLARGMGFEVPADVTTNDLLITLRGDDQGAIDAGIAALEGALADAAAAGRAAGGLGSGPAPRTVRGAAASHPDAPLALLSVPGQYVLGEAMDAIAAGRHVMIFSDNVPIDDELAIKRAAAQAGVLVMGPDCGTAIVGGVGLGFANVLGEYDGQSVGVIAASGTGAQHVTALLDDAKVDVSHVLGLGGRDLSEQVGGMSALQALQLLGDDPQTDRILVISKPPHPATADKVRAAADQIGKPVTYVLLGPGQPTITDGVGAVLDDLGIAVPAWRTWNEAAASSAPGALRGLYSGGTLADEAMLVASGVLGDIRSNIPLSPELALPADATAAGTPDLTGLGNVVVDLGDDEFTAGRPHPMIDPTVRLDLLAAQAADPEVSVILLDVVLGHSAEADPAARLAPAIADALASAGRPLSVVVALCGTDGDPQGRDRQADALAAAGAAVYTSNAEAAQVAANLAAGRTLEGARA</sequence>
<evidence type="ECO:0000313" key="2">
    <source>
        <dbReference type="EMBL" id="QHB98979.1"/>
    </source>
</evidence>
<dbReference type="AlphaFoldDB" id="A0A7L4YI66"/>
<keyword evidence="3" id="KW-1185">Reference proteome</keyword>
<feature type="domain" description="ATP-citrate synthase/succinyl-CoA ligase C-terminal" evidence="1">
    <location>
        <begin position="333"/>
        <end position="498"/>
    </location>
</feature>